<dbReference type="PANTHER" id="PTHR11452:SF61">
    <property type="entry name" value="ALPHA-GALACTOSIDASE B-RELATED"/>
    <property type="match status" value="1"/>
</dbReference>
<dbReference type="GO" id="GO:0004557">
    <property type="term" value="F:alpha-galactosidase activity"/>
    <property type="evidence" value="ECO:0007669"/>
    <property type="project" value="UniProtKB-EC"/>
</dbReference>
<dbReference type="OrthoDB" id="5795902at2759"/>
<dbReference type="GO" id="GO:0005576">
    <property type="term" value="C:extracellular region"/>
    <property type="evidence" value="ECO:0007669"/>
    <property type="project" value="UniProtKB-SubCell"/>
</dbReference>
<keyword evidence="10" id="KW-1015">Disulfide bond</keyword>
<dbReference type="InterPro" id="IPR013785">
    <property type="entry name" value="Aldolase_TIM"/>
</dbReference>
<gene>
    <name evidence="13" type="ORF">PV09_08672</name>
</gene>
<feature type="domain" description="Alpha galactosidase C-terminal" evidence="12">
    <location>
        <begin position="409"/>
        <end position="481"/>
    </location>
</feature>
<protein>
    <recommendedName>
        <fullName evidence="10">Alpha-galactosidase</fullName>
        <ecNumber evidence="10">3.2.1.22</ecNumber>
    </recommendedName>
    <alternativeName>
        <fullName evidence="10">Melibiase</fullName>
    </alternativeName>
</protein>
<evidence type="ECO:0000256" key="11">
    <source>
        <dbReference type="SAM" id="SignalP"/>
    </source>
</evidence>
<evidence type="ECO:0000256" key="4">
    <source>
        <dbReference type="ARBA" id="ARBA00009743"/>
    </source>
</evidence>
<evidence type="ECO:0000313" key="14">
    <source>
        <dbReference type="Proteomes" id="UP000053259"/>
    </source>
</evidence>
<evidence type="ECO:0000313" key="13">
    <source>
        <dbReference type="EMBL" id="KIV99752.1"/>
    </source>
</evidence>
<keyword evidence="7 10" id="KW-0378">Hydrolase</keyword>
<comment type="catalytic activity">
    <reaction evidence="1 10">
        <text>Hydrolysis of terminal, non-reducing alpha-D-galactose residues in alpha-D-galactosides, including galactose oligosaccharides, galactomannans and galactolipids.</text>
        <dbReference type="EC" id="3.2.1.22"/>
    </reaction>
</comment>
<organism evidence="13 14">
    <name type="scientific">Verruconis gallopava</name>
    <dbReference type="NCBI Taxonomy" id="253628"/>
    <lineage>
        <taxon>Eukaryota</taxon>
        <taxon>Fungi</taxon>
        <taxon>Dikarya</taxon>
        <taxon>Ascomycota</taxon>
        <taxon>Pezizomycotina</taxon>
        <taxon>Dothideomycetes</taxon>
        <taxon>Pleosporomycetidae</taxon>
        <taxon>Venturiales</taxon>
        <taxon>Sympoventuriaceae</taxon>
        <taxon>Verruconis</taxon>
    </lineage>
</organism>
<evidence type="ECO:0000256" key="6">
    <source>
        <dbReference type="ARBA" id="ARBA00022729"/>
    </source>
</evidence>
<dbReference type="Gene3D" id="3.20.20.70">
    <property type="entry name" value="Aldolase class I"/>
    <property type="match status" value="1"/>
</dbReference>
<keyword evidence="6 11" id="KW-0732">Signal</keyword>
<evidence type="ECO:0000259" key="12">
    <source>
        <dbReference type="Pfam" id="PF17801"/>
    </source>
</evidence>
<keyword evidence="9 10" id="KW-0326">Glycosidase</keyword>
<evidence type="ECO:0000256" key="2">
    <source>
        <dbReference type="ARBA" id="ARBA00003969"/>
    </source>
</evidence>
<accession>A0A0D1ZZ89</accession>
<dbReference type="VEuPathDB" id="FungiDB:PV09_08672"/>
<dbReference type="InterPro" id="IPR041233">
    <property type="entry name" value="Melibiase_C"/>
</dbReference>
<feature type="chain" id="PRO_5002253223" description="Alpha-galactosidase" evidence="11">
    <location>
        <begin position="20"/>
        <end position="487"/>
    </location>
</feature>
<name>A0A0D1ZZ89_9PEZI</name>
<dbReference type="InterPro" id="IPR002241">
    <property type="entry name" value="Glyco_hydro_27"/>
</dbReference>
<dbReference type="PANTHER" id="PTHR11452">
    <property type="entry name" value="ALPHA-GALACTOSIDASE/ALPHA-N-ACETYLGALACTOSAMINIDASE"/>
    <property type="match status" value="1"/>
</dbReference>
<dbReference type="GO" id="GO:0005975">
    <property type="term" value="P:carbohydrate metabolic process"/>
    <property type="evidence" value="ECO:0007669"/>
    <property type="project" value="InterPro"/>
</dbReference>
<dbReference type="SUPFAM" id="SSF51011">
    <property type="entry name" value="Glycosyl hydrolase domain"/>
    <property type="match status" value="1"/>
</dbReference>
<dbReference type="Pfam" id="PF17801">
    <property type="entry name" value="Melibiase_C"/>
    <property type="match status" value="1"/>
</dbReference>
<dbReference type="Pfam" id="PF16499">
    <property type="entry name" value="Melibiase_2"/>
    <property type="match status" value="2"/>
</dbReference>
<evidence type="ECO:0000256" key="8">
    <source>
        <dbReference type="ARBA" id="ARBA00023180"/>
    </source>
</evidence>
<keyword evidence="5" id="KW-0964">Secreted</keyword>
<comment type="subcellular location">
    <subcellularLocation>
        <location evidence="3">Secreted</location>
    </subcellularLocation>
</comment>
<dbReference type="RefSeq" id="XP_016209622.1">
    <property type="nucleotide sequence ID" value="XM_016362609.1"/>
</dbReference>
<evidence type="ECO:0000256" key="7">
    <source>
        <dbReference type="ARBA" id="ARBA00022801"/>
    </source>
</evidence>
<dbReference type="InterPro" id="IPR013780">
    <property type="entry name" value="Glyco_hydro_b"/>
</dbReference>
<dbReference type="InterPro" id="IPR017853">
    <property type="entry name" value="GH"/>
</dbReference>
<dbReference type="Proteomes" id="UP000053259">
    <property type="component" value="Unassembled WGS sequence"/>
</dbReference>
<dbReference type="PROSITE" id="PS00512">
    <property type="entry name" value="ALPHA_GALACTOSIDASE"/>
    <property type="match status" value="1"/>
</dbReference>
<dbReference type="SUPFAM" id="SSF51445">
    <property type="entry name" value="(Trans)glycosidases"/>
    <property type="match status" value="1"/>
</dbReference>
<reference evidence="13 14" key="1">
    <citation type="submission" date="2015-01" db="EMBL/GenBank/DDBJ databases">
        <title>The Genome Sequence of Ochroconis gallopava CBS43764.</title>
        <authorList>
            <consortium name="The Broad Institute Genomics Platform"/>
            <person name="Cuomo C."/>
            <person name="de Hoog S."/>
            <person name="Gorbushina A."/>
            <person name="Stielow B."/>
            <person name="Teixiera M."/>
            <person name="Abouelleil A."/>
            <person name="Chapman S.B."/>
            <person name="Priest M."/>
            <person name="Young S.K."/>
            <person name="Wortman J."/>
            <person name="Nusbaum C."/>
            <person name="Birren B."/>
        </authorList>
    </citation>
    <scope>NUCLEOTIDE SEQUENCE [LARGE SCALE GENOMIC DNA]</scope>
    <source>
        <strain evidence="13 14">CBS 43764</strain>
    </source>
</reference>
<dbReference type="EMBL" id="KN847572">
    <property type="protein sequence ID" value="KIV99752.1"/>
    <property type="molecule type" value="Genomic_DNA"/>
</dbReference>
<proteinExistence type="inferred from homology"/>
<keyword evidence="8" id="KW-0325">Glycoprotein</keyword>
<dbReference type="STRING" id="253628.A0A0D1ZZ89"/>
<sequence length="487" mass="54030">MNMWSTLAILLAINAQAHGKTARLITLNGQPLVEVLKKIRPVEHGTFKGTMGSPPDQALLVTSTIPGPGGVGKLPALGFNSWNAYHCQINEDHFLNAAKLMVELGLTKVGYEYVNIDDCWSEKSRDPITHRLNPDLSKFPDGIHGTAEKIHSLGLKIGIYSSAGTATCAGYPASLGYEDIDAQTWAEWGIDYLKYDNCNVPLEWQDECEWCVVDLDNHKSFTPGPNGTCPQSGGDWCPPGYDFGQSRTAERYRRMQRAINRTDRSILYSLCEWGTANVQSWGADVAQSWRSTGDIFPNWDRILEILNENSFYMNHVDFYAHSDADMLEVGNLPYSPTVEAETRSHFALWAAMKSPLLIGTDLSKLSYHDLDVLKNPYLLSFNQDDTYGKPAQPYKWGTNPDWTFDAKRPAEYWAGKSKIGTLVLVLNTDDSVSNKTIDFDEIPGLDGNKSYMVTDIWTGRVLNCIVGGIVAEISAHDTAAVIVGPEC</sequence>
<evidence type="ECO:0000256" key="10">
    <source>
        <dbReference type="RuleBase" id="RU361168"/>
    </source>
</evidence>
<dbReference type="PRINTS" id="PR00740">
    <property type="entry name" value="GLHYDRLASE27"/>
</dbReference>
<dbReference type="CDD" id="cd14792">
    <property type="entry name" value="GH27"/>
    <property type="match status" value="1"/>
</dbReference>
<evidence type="ECO:0000256" key="9">
    <source>
        <dbReference type="ARBA" id="ARBA00023295"/>
    </source>
</evidence>
<dbReference type="HOGENOM" id="CLU_013093_2_2_1"/>
<feature type="signal peptide" evidence="11">
    <location>
        <begin position="1"/>
        <end position="19"/>
    </location>
</feature>
<dbReference type="EC" id="3.2.1.22" evidence="10"/>
<dbReference type="GeneID" id="27316645"/>
<evidence type="ECO:0000256" key="3">
    <source>
        <dbReference type="ARBA" id="ARBA00004613"/>
    </source>
</evidence>
<comment type="function">
    <text evidence="2">Hydrolyzes a variety of simple alpha-D-galactoside as well as more complex molecules such as oligosaccharides and polysaccharides.</text>
</comment>
<dbReference type="InParanoid" id="A0A0D1ZZ89"/>
<dbReference type="InterPro" id="IPR000111">
    <property type="entry name" value="Glyco_hydro_27/36_CS"/>
</dbReference>
<evidence type="ECO:0000256" key="1">
    <source>
        <dbReference type="ARBA" id="ARBA00001255"/>
    </source>
</evidence>
<keyword evidence="14" id="KW-1185">Reference proteome</keyword>
<comment type="similarity">
    <text evidence="4 10">Belongs to the glycosyl hydrolase 27 family.</text>
</comment>
<dbReference type="AlphaFoldDB" id="A0A0D1ZZ89"/>
<dbReference type="Gene3D" id="2.60.40.1180">
    <property type="entry name" value="Golgi alpha-mannosidase II"/>
    <property type="match status" value="1"/>
</dbReference>
<evidence type="ECO:0000256" key="5">
    <source>
        <dbReference type="ARBA" id="ARBA00022525"/>
    </source>
</evidence>